<dbReference type="EMBL" id="AOIO01000011">
    <property type="protein sequence ID" value="ELZ04824.1"/>
    <property type="molecule type" value="Genomic_DNA"/>
</dbReference>
<protein>
    <submittedName>
        <fullName evidence="2">Uncharacterized protein</fullName>
    </submittedName>
</protein>
<feature type="region of interest" description="Disordered" evidence="1">
    <location>
        <begin position="1"/>
        <end position="60"/>
    </location>
</feature>
<dbReference type="RefSeq" id="WP_006107566.1">
    <property type="nucleotide sequence ID" value="NZ_AOIO01000011.1"/>
</dbReference>
<evidence type="ECO:0000313" key="3">
    <source>
        <dbReference type="Proteomes" id="UP000011554"/>
    </source>
</evidence>
<accession>M0B588</accession>
<organism evidence="2 3">
    <name type="scientific">Natrialba asiatica (strain ATCC 700177 / DSM 12278 / JCM 9576 / FERM P-10747 / NBRC 102637 / 172P1)</name>
    <dbReference type="NCBI Taxonomy" id="29540"/>
    <lineage>
        <taxon>Archaea</taxon>
        <taxon>Methanobacteriati</taxon>
        <taxon>Methanobacteriota</taxon>
        <taxon>Stenosarchaea group</taxon>
        <taxon>Halobacteria</taxon>
        <taxon>Halobacteriales</taxon>
        <taxon>Natrialbaceae</taxon>
        <taxon>Natrialba</taxon>
    </lineage>
</organism>
<proteinExistence type="predicted"/>
<keyword evidence="3" id="KW-1185">Reference proteome</keyword>
<name>M0B588_NATA1</name>
<gene>
    <name evidence="2" type="ORF">C481_03557</name>
</gene>
<dbReference type="STRING" id="29540.C481_03557"/>
<reference evidence="2 3" key="1">
    <citation type="journal article" date="2014" name="PLoS Genet.">
        <title>Phylogenetically driven sequencing of extremely halophilic archaea reveals strategies for static and dynamic osmo-response.</title>
        <authorList>
            <person name="Becker E.A."/>
            <person name="Seitzer P.M."/>
            <person name="Tritt A."/>
            <person name="Larsen D."/>
            <person name="Krusor M."/>
            <person name="Yao A.I."/>
            <person name="Wu D."/>
            <person name="Madern D."/>
            <person name="Eisen J.A."/>
            <person name="Darling A.E."/>
            <person name="Facciotti M.T."/>
        </authorList>
    </citation>
    <scope>NUCLEOTIDE SEQUENCE [LARGE SCALE GENOMIC DNA]</scope>
    <source>
        <strain evidence="2 3">DSM 12278</strain>
    </source>
</reference>
<evidence type="ECO:0000256" key="1">
    <source>
        <dbReference type="SAM" id="MobiDB-lite"/>
    </source>
</evidence>
<comment type="caution">
    <text evidence="2">The sequence shown here is derived from an EMBL/GenBank/DDBJ whole genome shotgun (WGS) entry which is preliminary data.</text>
</comment>
<sequence>MTDETNASDEPNEGDKSEHAADGSDAQYGGTEDAEPTTMVDEEGEDEDGGSREDDADDVD</sequence>
<evidence type="ECO:0000313" key="2">
    <source>
        <dbReference type="EMBL" id="ELZ04824.1"/>
    </source>
</evidence>
<feature type="compositionally biased region" description="Basic and acidic residues" evidence="1">
    <location>
        <begin position="13"/>
        <end position="22"/>
    </location>
</feature>
<feature type="compositionally biased region" description="Acidic residues" evidence="1">
    <location>
        <begin position="1"/>
        <end position="12"/>
    </location>
</feature>
<dbReference type="AlphaFoldDB" id="M0B588"/>
<feature type="compositionally biased region" description="Acidic residues" evidence="1">
    <location>
        <begin position="32"/>
        <end position="60"/>
    </location>
</feature>
<dbReference type="Proteomes" id="UP000011554">
    <property type="component" value="Unassembled WGS sequence"/>
</dbReference>
<dbReference type="PATRIC" id="fig|29540.5.peg.716"/>